<evidence type="ECO:0000313" key="1">
    <source>
        <dbReference type="EMBL" id="GBM58099.1"/>
    </source>
</evidence>
<dbReference type="EMBL" id="BGPR01001622">
    <property type="protein sequence ID" value="GBM58099.1"/>
    <property type="molecule type" value="Genomic_DNA"/>
</dbReference>
<gene>
    <name evidence="1" type="ORF">AVEN_164285_1</name>
</gene>
<name>A0A4Y2GYY1_ARAVE</name>
<reference evidence="1 2" key="1">
    <citation type="journal article" date="2019" name="Sci. Rep.">
        <title>Orb-weaving spider Araneus ventricosus genome elucidates the spidroin gene catalogue.</title>
        <authorList>
            <person name="Kono N."/>
            <person name="Nakamura H."/>
            <person name="Ohtoshi R."/>
            <person name="Moran D.A.P."/>
            <person name="Shinohara A."/>
            <person name="Yoshida Y."/>
            <person name="Fujiwara M."/>
            <person name="Mori M."/>
            <person name="Tomita M."/>
            <person name="Arakawa K."/>
        </authorList>
    </citation>
    <scope>NUCLEOTIDE SEQUENCE [LARGE SCALE GENOMIC DNA]</scope>
</reference>
<evidence type="ECO:0000313" key="2">
    <source>
        <dbReference type="Proteomes" id="UP000499080"/>
    </source>
</evidence>
<organism evidence="1 2">
    <name type="scientific">Araneus ventricosus</name>
    <name type="common">Orbweaver spider</name>
    <name type="synonym">Epeira ventricosa</name>
    <dbReference type="NCBI Taxonomy" id="182803"/>
    <lineage>
        <taxon>Eukaryota</taxon>
        <taxon>Metazoa</taxon>
        <taxon>Ecdysozoa</taxon>
        <taxon>Arthropoda</taxon>
        <taxon>Chelicerata</taxon>
        <taxon>Arachnida</taxon>
        <taxon>Araneae</taxon>
        <taxon>Araneomorphae</taxon>
        <taxon>Entelegynae</taxon>
        <taxon>Araneoidea</taxon>
        <taxon>Araneidae</taxon>
        <taxon>Araneus</taxon>
    </lineage>
</organism>
<dbReference type="AlphaFoldDB" id="A0A4Y2GYY1"/>
<protein>
    <submittedName>
        <fullName evidence="1">Uncharacterized protein</fullName>
    </submittedName>
</protein>
<sequence length="118" mass="12499">MMMIGSSVDYVRSGGMRNVPVTKAVEHLYATTVKFSGCVILASCPAYSYPPRRDIAVVVWLLGSITDDGSYHCERGGVAACAAHIGAYNAGATVPDSCRCDWSFNVDQDAKSGPGFSL</sequence>
<accession>A0A4Y2GYY1</accession>
<comment type="caution">
    <text evidence="1">The sequence shown here is derived from an EMBL/GenBank/DDBJ whole genome shotgun (WGS) entry which is preliminary data.</text>
</comment>
<keyword evidence="2" id="KW-1185">Reference proteome</keyword>
<dbReference type="Proteomes" id="UP000499080">
    <property type="component" value="Unassembled WGS sequence"/>
</dbReference>
<proteinExistence type="predicted"/>